<evidence type="ECO:0000313" key="2">
    <source>
        <dbReference type="EMBL" id="SES75986.1"/>
    </source>
</evidence>
<dbReference type="EMBL" id="FOHU01000001">
    <property type="protein sequence ID" value="SES75986.1"/>
    <property type="molecule type" value="Genomic_DNA"/>
</dbReference>
<feature type="coiled-coil region" evidence="1">
    <location>
        <begin position="25"/>
        <end position="52"/>
    </location>
</feature>
<sequence length="52" mass="6449">MEKKYTYYKKIQRSPLEFVNIEEKQLIHELENKDLEINLERLEGKKKVNEIR</sequence>
<dbReference type="Proteomes" id="UP000199568">
    <property type="component" value="Unassembled WGS sequence"/>
</dbReference>
<dbReference type="STRING" id="426128.SAMN05660297_00530"/>
<name>A0A1H9Z3K3_9FIRM</name>
<accession>A0A1H9Z3K3</accession>
<evidence type="ECO:0000256" key="1">
    <source>
        <dbReference type="SAM" id="Coils"/>
    </source>
</evidence>
<dbReference type="AlphaFoldDB" id="A0A1H9Z3K3"/>
<evidence type="ECO:0000313" key="3">
    <source>
        <dbReference type="Proteomes" id="UP000199568"/>
    </source>
</evidence>
<gene>
    <name evidence="2" type="ORF">SAMN05660297_00530</name>
</gene>
<reference evidence="2 3" key="1">
    <citation type="submission" date="2016-10" db="EMBL/GenBank/DDBJ databases">
        <authorList>
            <person name="de Groot N.N."/>
        </authorList>
    </citation>
    <scope>NUCLEOTIDE SEQUENCE [LARGE SCALE GENOMIC DNA]</scope>
    <source>
        <strain evidence="2 3">DSM 18979</strain>
    </source>
</reference>
<organism evidence="2 3">
    <name type="scientific">Natronincola peptidivorans</name>
    <dbReference type="NCBI Taxonomy" id="426128"/>
    <lineage>
        <taxon>Bacteria</taxon>
        <taxon>Bacillati</taxon>
        <taxon>Bacillota</taxon>
        <taxon>Clostridia</taxon>
        <taxon>Peptostreptococcales</taxon>
        <taxon>Natronincolaceae</taxon>
        <taxon>Natronincola</taxon>
    </lineage>
</organism>
<keyword evidence="3" id="KW-1185">Reference proteome</keyword>
<protein>
    <submittedName>
        <fullName evidence="2">Uncharacterized protein</fullName>
    </submittedName>
</protein>
<keyword evidence="1" id="KW-0175">Coiled coil</keyword>
<proteinExistence type="predicted"/>
<dbReference type="RefSeq" id="WP_170834646.1">
    <property type="nucleotide sequence ID" value="NZ_FOHU01000001.1"/>
</dbReference>